<reference evidence="4 5" key="1">
    <citation type="submission" date="2017-04" db="EMBL/GenBank/DDBJ databases">
        <authorList>
            <person name="Afonso C.L."/>
            <person name="Miller P.J."/>
            <person name="Scott M.A."/>
            <person name="Spackman E."/>
            <person name="Goraichik I."/>
            <person name="Dimitrov K.M."/>
            <person name="Suarez D.L."/>
            <person name="Swayne D.E."/>
        </authorList>
    </citation>
    <scope>NUCLEOTIDE SEQUENCE [LARGE SCALE GENOMIC DNA]</scope>
    <source>
        <strain evidence="4 5">B5P</strain>
    </source>
</reference>
<organism evidence="4 5">
    <name type="scientific">Mesorhizobium australicum</name>
    <dbReference type="NCBI Taxonomy" id="536018"/>
    <lineage>
        <taxon>Bacteria</taxon>
        <taxon>Pseudomonadati</taxon>
        <taxon>Pseudomonadota</taxon>
        <taxon>Alphaproteobacteria</taxon>
        <taxon>Hyphomicrobiales</taxon>
        <taxon>Phyllobacteriaceae</taxon>
        <taxon>Mesorhizobium</taxon>
    </lineage>
</organism>
<sequence length="403" mass="42091">MTGRLSRAKTALMLTKAFPDASGARSNAPRVEAQVEGVHLACRLSGAWNTQTVAGVDDEMRALEQKQGVREAVIDLSAVSAMDTAGAWLVKRLSTGLEAQGAHVEVQGASSSSGQLLVAVDDAAHQEIPKPVAGRPTGVIGLLDSLGRNVFTFRDDFLMSMHILGATIRGAQMKLGRGHAVNPAAIVSQMDKMGIGAIPVVLLMSSIIGAIIAQQGAFQLRYFGAEIFVVDLVGILVLREIGVLLTAIMIAGRSGSAITAEIGSMKMREEIDALTVIGLNPVGVLVFPRLVALVVVLPCLTIAANFAAIIGAIVVSQVYSGISPTTFIDRMRDAIDLSTVFAGLIKAPFMALIIGIIASVEGLKVGGSAESLGTHVTSSVVKSIFVVIVVDGLFAMFYAAIDF</sequence>
<keyword evidence="2" id="KW-1133">Transmembrane helix</keyword>
<dbReference type="AlphaFoldDB" id="A0A1X7P326"/>
<feature type="transmembrane region" description="Helical" evidence="2">
    <location>
        <begin position="334"/>
        <end position="360"/>
    </location>
</feature>
<feature type="transmembrane region" description="Helical" evidence="2">
    <location>
        <begin position="380"/>
        <end position="401"/>
    </location>
</feature>
<dbReference type="InterPro" id="IPR003453">
    <property type="entry name" value="ABC_MlaE_roteobac"/>
</dbReference>
<feature type="transmembrane region" description="Helical" evidence="2">
    <location>
        <begin position="227"/>
        <end position="252"/>
    </location>
</feature>
<name>A0A1X7P326_9HYPH</name>
<evidence type="ECO:0000313" key="5">
    <source>
        <dbReference type="Proteomes" id="UP000193083"/>
    </source>
</evidence>
<dbReference type="Gene3D" id="3.30.750.24">
    <property type="entry name" value="STAS domain"/>
    <property type="match status" value="1"/>
</dbReference>
<proteinExistence type="predicted"/>
<dbReference type="Pfam" id="PF13466">
    <property type="entry name" value="STAS_2"/>
    <property type="match status" value="1"/>
</dbReference>
<dbReference type="PANTHER" id="PTHR30188:SF3">
    <property type="entry name" value="ABC TRANSPORTER PERMEASE"/>
    <property type="match status" value="1"/>
</dbReference>
<dbReference type="GO" id="GO:0043190">
    <property type="term" value="C:ATP-binding cassette (ABC) transporter complex"/>
    <property type="evidence" value="ECO:0007669"/>
    <property type="project" value="InterPro"/>
</dbReference>
<dbReference type="PANTHER" id="PTHR30188">
    <property type="entry name" value="ABC TRANSPORTER PERMEASE PROTEIN-RELATED"/>
    <property type="match status" value="1"/>
</dbReference>
<dbReference type="InterPro" id="IPR002645">
    <property type="entry name" value="STAS_dom"/>
</dbReference>
<evidence type="ECO:0000256" key="2">
    <source>
        <dbReference type="SAM" id="Phobius"/>
    </source>
</evidence>
<evidence type="ECO:0000313" key="4">
    <source>
        <dbReference type="EMBL" id="SMH45144.1"/>
    </source>
</evidence>
<dbReference type="EMBL" id="FXBL01000004">
    <property type="protein sequence ID" value="SMH45144.1"/>
    <property type="molecule type" value="Genomic_DNA"/>
</dbReference>
<dbReference type="InterPro" id="IPR030802">
    <property type="entry name" value="Permease_MalE"/>
</dbReference>
<feature type="transmembrane region" description="Helical" evidence="2">
    <location>
        <begin position="195"/>
        <end position="215"/>
    </location>
</feature>
<gene>
    <name evidence="4" type="ORF">SAMN02982922_3156</name>
</gene>
<feature type="domain" description="STAS" evidence="3">
    <location>
        <begin position="43"/>
        <end position="117"/>
    </location>
</feature>
<comment type="function">
    <text evidence="1">Could be part of an ABC transporter complex.</text>
</comment>
<evidence type="ECO:0000259" key="3">
    <source>
        <dbReference type="PROSITE" id="PS50801"/>
    </source>
</evidence>
<protein>
    <submittedName>
        <fullName evidence="4">Phospholipid/cholesterol/gamma-HCH transport system permease protein</fullName>
    </submittedName>
</protein>
<feature type="transmembrane region" description="Helical" evidence="2">
    <location>
        <begin position="302"/>
        <end position="322"/>
    </location>
</feature>
<dbReference type="InterPro" id="IPR058548">
    <property type="entry name" value="MlaB-like_STAS"/>
</dbReference>
<keyword evidence="5" id="KW-1185">Reference proteome</keyword>
<dbReference type="SUPFAM" id="SSF52091">
    <property type="entry name" value="SpoIIaa-like"/>
    <property type="match status" value="1"/>
</dbReference>
<keyword evidence="2" id="KW-0472">Membrane</keyword>
<dbReference type="Pfam" id="PF02405">
    <property type="entry name" value="MlaE"/>
    <property type="match status" value="1"/>
</dbReference>
<dbReference type="GO" id="GO:0005548">
    <property type="term" value="F:phospholipid transporter activity"/>
    <property type="evidence" value="ECO:0007669"/>
    <property type="project" value="TreeGrafter"/>
</dbReference>
<dbReference type="Proteomes" id="UP000193083">
    <property type="component" value="Unassembled WGS sequence"/>
</dbReference>
<dbReference type="NCBIfam" id="TIGR00056">
    <property type="entry name" value="MlaE family lipid ABC transporter permease subunit"/>
    <property type="match status" value="1"/>
</dbReference>
<dbReference type="InterPro" id="IPR036513">
    <property type="entry name" value="STAS_dom_sf"/>
</dbReference>
<evidence type="ECO:0000256" key="1">
    <source>
        <dbReference type="ARBA" id="ARBA00003787"/>
    </source>
</evidence>
<accession>A0A1X7P326</accession>
<feature type="transmembrane region" description="Helical" evidence="2">
    <location>
        <begin position="273"/>
        <end position="296"/>
    </location>
</feature>
<keyword evidence="2" id="KW-0812">Transmembrane</keyword>
<dbReference type="PROSITE" id="PS50801">
    <property type="entry name" value="STAS"/>
    <property type="match status" value="1"/>
</dbReference>